<proteinExistence type="inferred from homology"/>
<dbReference type="Proteomes" id="UP001151295">
    <property type="component" value="Unassembled WGS sequence"/>
</dbReference>
<name>A0ABQ8PHR8_9FUNG</name>
<organism evidence="7 8">
    <name type="scientific">Coemansia umbellata</name>
    <dbReference type="NCBI Taxonomy" id="1424467"/>
    <lineage>
        <taxon>Eukaryota</taxon>
        <taxon>Fungi</taxon>
        <taxon>Fungi incertae sedis</taxon>
        <taxon>Zoopagomycota</taxon>
        <taxon>Kickxellomycotina</taxon>
        <taxon>Kickxellomycetes</taxon>
        <taxon>Kickxellales</taxon>
        <taxon>Kickxellaceae</taxon>
        <taxon>Coemansia</taxon>
    </lineage>
</organism>
<dbReference type="InterPro" id="IPR010159">
    <property type="entry name" value="N-acyl_aa_amidohydrolase"/>
</dbReference>
<dbReference type="PANTHER" id="PTHR45892">
    <property type="entry name" value="AMINOACYLASE-1"/>
    <property type="match status" value="1"/>
</dbReference>
<comment type="similarity">
    <text evidence="2">Belongs to the peptidase M20A family.</text>
</comment>
<feature type="domain" description="Peptidase M20 dimerisation" evidence="6">
    <location>
        <begin position="190"/>
        <end position="304"/>
    </location>
</feature>
<dbReference type="GO" id="GO:0004046">
    <property type="term" value="F:aminoacylase activity"/>
    <property type="evidence" value="ECO:0007669"/>
    <property type="project" value="UniProtKB-EC"/>
</dbReference>
<dbReference type="InterPro" id="IPR036264">
    <property type="entry name" value="Bact_exopeptidase_dim_dom"/>
</dbReference>
<dbReference type="NCBIfam" id="TIGR01880">
    <property type="entry name" value="Ac-peptdase-euk"/>
    <property type="match status" value="1"/>
</dbReference>
<dbReference type="Gene3D" id="3.30.70.360">
    <property type="match status" value="1"/>
</dbReference>
<dbReference type="Pfam" id="PF01546">
    <property type="entry name" value="Peptidase_M20"/>
    <property type="match status" value="1"/>
</dbReference>
<dbReference type="PANTHER" id="PTHR45892:SF1">
    <property type="entry name" value="AMINOACYLASE-1"/>
    <property type="match status" value="1"/>
</dbReference>
<evidence type="ECO:0000259" key="6">
    <source>
        <dbReference type="Pfam" id="PF07687"/>
    </source>
</evidence>
<evidence type="ECO:0000313" key="8">
    <source>
        <dbReference type="Proteomes" id="UP001151295"/>
    </source>
</evidence>
<dbReference type="InterPro" id="IPR011650">
    <property type="entry name" value="Peptidase_M20_dimer"/>
</dbReference>
<comment type="caution">
    <text evidence="7">The sequence shown here is derived from an EMBL/GenBank/DDBJ whole genome shotgun (WGS) entry which is preliminary data.</text>
</comment>
<dbReference type="Gene3D" id="3.40.630.10">
    <property type="entry name" value="Zn peptidases"/>
    <property type="match status" value="1"/>
</dbReference>
<keyword evidence="3" id="KW-0963">Cytoplasm</keyword>
<keyword evidence="5" id="KW-0862">Zinc</keyword>
<dbReference type="InterPro" id="IPR052083">
    <property type="entry name" value="Aminoacylase-1_M20A"/>
</dbReference>
<dbReference type="EMBL" id="JANBQD010000067">
    <property type="protein sequence ID" value="KAJ1989515.1"/>
    <property type="molecule type" value="Genomic_DNA"/>
</dbReference>
<keyword evidence="4" id="KW-0479">Metal-binding</keyword>
<dbReference type="Gene3D" id="1.10.150.900">
    <property type="match status" value="1"/>
</dbReference>
<sequence>MAEPSPPPPPVQRFIEYLRIKTVQPEPDYAACEAFLRRQAAELGLEVQSHAFVAGKPVVVLTWVGTEPALPSIILNSHTDVVPVSEEFWTHPPFDAARVATEDGDFKIIARGTQDMKIVGHCYLEAVRVLQGRGARLRRTLHLVYVPDEETGGHDGMRHFVQSDMFQALNAGFALDEGMANPEAELRVFYGERAPCWVRFVAHGNTGHGSQFIEDTAAEKLVPIINHLMELRGEQLSLFRTPHADGSRRTLGDVTTVNLTMLQAGVQHNVVPESASVCFDIRISPTLDYVRFRRDLEALAAAHGATLEMVQFWNDNTMTPTDASNPFWVAFEGAVGAMGIPLFKEIFPAATDARYLRKAGVPALGVTPLRNAPILLHDHNEFVKESEVLDGIKFYVGVISAIADA</sequence>
<dbReference type="Pfam" id="PF07687">
    <property type="entry name" value="M20_dimer"/>
    <property type="match status" value="1"/>
</dbReference>
<evidence type="ECO:0000256" key="5">
    <source>
        <dbReference type="ARBA" id="ARBA00022833"/>
    </source>
</evidence>
<gene>
    <name evidence="7" type="primary">ACY1</name>
    <name evidence="7" type="ORF">EDC05_004631</name>
</gene>
<dbReference type="PIRSF" id="PIRSF036696">
    <property type="entry name" value="ACY-1"/>
    <property type="match status" value="1"/>
</dbReference>
<evidence type="ECO:0000256" key="3">
    <source>
        <dbReference type="ARBA" id="ARBA00022490"/>
    </source>
</evidence>
<dbReference type="EC" id="3.5.1.14" evidence="7"/>
<dbReference type="SUPFAM" id="SSF53187">
    <property type="entry name" value="Zn-dependent exopeptidases"/>
    <property type="match status" value="1"/>
</dbReference>
<dbReference type="SUPFAM" id="SSF55031">
    <property type="entry name" value="Bacterial exopeptidase dimerisation domain"/>
    <property type="match status" value="1"/>
</dbReference>
<evidence type="ECO:0000256" key="2">
    <source>
        <dbReference type="ARBA" id="ARBA00006247"/>
    </source>
</evidence>
<keyword evidence="8" id="KW-1185">Reference proteome</keyword>
<comment type="cofactor">
    <cofactor evidence="1">
        <name>Zn(2+)</name>
        <dbReference type="ChEBI" id="CHEBI:29105"/>
    </cofactor>
</comment>
<evidence type="ECO:0000313" key="7">
    <source>
        <dbReference type="EMBL" id="KAJ1989515.1"/>
    </source>
</evidence>
<keyword evidence="7" id="KW-0378">Hydrolase</keyword>
<dbReference type="InterPro" id="IPR002933">
    <property type="entry name" value="Peptidase_M20"/>
</dbReference>
<evidence type="ECO:0000256" key="4">
    <source>
        <dbReference type="ARBA" id="ARBA00022723"/>
    </source>
</evidence>
<evidence type="ECO:0000256" key="1">
    <source>
        <dbReference type="ARBA" id="ARBA00001947"/>
    </source>
</evidence>
<protein>
    <submittedName>
        <fullName evidence="7">Adenylate cyclase</fullName>
        <ecNumber evidence="7">3.5.1.14</ecNumber>
    </submittedName>
</protein>
<reference evidence="7" key="1">
    <citation type="submission" date="2022-07" db="EMBL/GenBank/DDBJ databases">
        <title>Phylogenomic reconstructions and comparative analyses of Kickxellomycotina fungi.</title>
        <authorList>
            <person name="Reynolds N.K."/>
            <person name="Stajich J.E."/>
            <person name="Barry K."/>
            <person name="Grigoriev I.V."/>
            <person name="Crous P."/>
            <person name="Smith M.E."/>
        </authorList>
    </citation>
    <scope>NUCLEOTIDE SEQUENCE</scope>
    <source>
        <strain evidence="7">BCRC 34882</strain>
    </source>
</reference>
<accession>A0ABQ8PHR8</accession>